<evidence type="ECO:0000313" key="20">
    <source>
        <dbReference type="EMBL" id="QXG19228.1"/>
    </source>
</evidence>
<evidence type="ECO:0000256" key="17">
    <source>
        <dbReference type="RuleBase" id="RU003297"/>
    </source>
</evidence>
<evidence type="ECO:0000256" key="12">
    <source>
        <dbReference type="ARBA" id="ARBA00023027"/>
    </source>
</evidence>
<geneLocation type="mitochondrion" evidence="20"/>
<keyword evidence="14 17" id="KW-0496">Mitochondrion</keyword>
<comment type="subcellular location">
    <subcellularLocation>
        <location evidence="2 17">Mitochondrion membrane</location>
        <topology evidence="2 17">Multi-pass membrane protein</topology>
    </subcellularLocation>
</comment>
<feature type="transmembrane region" description="Helical" evidence="17">
    <location>
        <begin position="110"/>
        <end position="132"/>
    </location>
</feature>
<comment type="function">
    <text evidence="1">Core subunit of the mitochondrial membrane respiratory chain NADH dehydrogenase (Complex I) that is believed to belong to the minimal assembly required for catalysis. Complex I functions in the transfer of electrons from NADH to the respiratory chain. The immediate electron acceptor for the enzyme is believed to be ubiquinone.</text>
</comment>
<evidence type="ECO:0000256" key="3">
    <source>
        <dbReference type="ARBA" id="ARBA00009025"/>
    </source>
</evidence>
<evidence type="ECO:0000256" key="7">
    <source>
        <dbReference type="ARBA" id="ARBA00022660"/>
    </source>
</evidence>
<dbReference type="Pfam" id="PF00361">
    <property type="entry name" value="Proton_antipo_M"/>
    <property type="match status" value="1"/>
</dbReference>
<feature type="domain" description="NADH:ubiquinone oxidoreductase chain 4 N-terminal" evidence="19">
    <location>
        <begin position="1"/>
        <end position="103"/>
    </location>
</feature>
<dbReference type="Pfam" id="PF01059">
    <property type="entry name" value="Oxidored_q5_N"/>
    <property type="match status" value="1"/>
</dbReference>
<keyword evidence="13 17" id="KW-0830">Ubiquinone</keyword>
<evidence type="ECO:0000256" key="14">
    <source>
        <dbReference type="ARBA" id="ARBA00023128"/>
    </source>
</evidence>
<keyword evidence="8 17" id="KW-0812">Transmembrane</keyword>
<name>A0A8F4TKT6_DROGU</name>
<evidence type="ECO:0000256" key="15">
    <source>
        <dbReference type="ARBA" id="ARBA00023136"/>
    </source>
</evidence>
<proteinExistence type="inferred from homology"/>
<dbReference type="GO" id="GO:0015990">
    <property type="term" value="P:electron transport coupled proton transport"/>
    <property type="evidence" value="ECO:0007669"/>
    <property type="project" value="TreeGrafter"/>
</dbReference>
<dbReference type="GO" id="GO:0042773">
    <property type="term" value="P:ATP synthesis coupled electron transport"/>
    <property type="evidence" value="ECO:0007669"/>
    <property type="project" value="InterPro"/>
</dbReference>
<dbReference type="GO" id="GO:0003954">
    <property type="term" value="F:NADH dehydrogenase activity"/>
    <property type="evidence" value="ECO:0007669"/>
    <property type="project" value="TreeGrafter"/>
</dbReference>
<keyword evidence="12 17" id="KW-0520">NAD</keyword>
<evidence type="ECO:0000259" key="19">
    <source>
        <dbReference type="Pfam" id="PF01059"/>
    </source>
</evidence>
<keyword evidence="9" id="KW-1278">Translocase</keyword>
<evidence type="ECO:0000256" key="5">
    <source>
        <dbReference type="ARBA" id="ARBA00021006"/>
    </source>
</evidence>
<dbReference type="GO" id="GO:0008137">
    <property type="term" value="F:NADH dehydrogenase (ubiquinone) activity"/>
    <property type="evidence" value="ECO:0007669"/>
    <property type="project" value="UniProtKB-UniRule"/>
</dbReference>
<evidence type="ECO:0000256" key="8">
    <source>
        <dbReference type="ARBA" id="ARBA00022692"/>
    </source>
</evidence>
<comment type="catalytic activity">
    <reaction evidence="16 17">
        <text>a ubiquinone + NADH + 5 H(+)(in) = a ubiquinol + NAD(+) + 4 H(+)(out)</text>
        <dbReference type="Rhea" id="RHEA:29091"/>
        <dbReference type="Rhea" id="RHEA-COMP:9565"/>
        <dbReference type="Rhea" id="RHEA-COMP:9566"/>
        <dbReference type="ChEBI" id="CHEBI:15378"/>
        <dbReference type="ChEBI" id="CHEBI:16389"/>
        <dbReference type="ChEBI" id="CHEBI:17976"/>
        <dbReference type="ChEBI" id="CHEBI:57540"/>
        <dbReference type="ChEBI" id="CHEBI:57945"/>
        <dbReference type="EC" id="7.1.1.2"/>
    </reaction>
</comment>
<accession>A0A8F4TKT6</accession>
<evidence type="ECO:0000259" key="18">
    <source>
        <dbReference type="Pfam" id="PF00361"/>
    </source>
</evidence>
<keyword evidence="10 17" id="KW-0249">Electron transport</keyword>
<dbReference type="PANTHER" id="PTHR43507">
    <property type="entry name" value="NADH-UBIQUINONE OXIDOREDUCTASE CHAIN 4"/>
    <property type="match status" value="1"/>
</dbReference>
<feature type="transmembrane region" description="Helical" evidence="17">
    <location>
        <begin position="247"/>
        <end position="266"/>
    </location>
</feature>
<feature type="domain" description="NADH:quinone oxidoreductase/Mrp antiporter transmembrane" evidence="18">
    <location>
        <begin position="106"/>
        <end position="391"/>
    </location>
</feature>
<feature type="transmembrane region" description="Helical" evidence="17">
    <location>
        <begin position="87"/>
        <end position="104"/>
    </location>
</feature>
<keyword evidence="6 17" id="KW-0813">Transport</keyword>
<dbReference type="GO" id="GO:0031966">
    <property type="term" value="C:mitochondrial membrane"/>
    <property type="evidence" value="ECO:0007669"/>
    <property type="project" value="UniProtKB-SubCell"/>
</dbReference>
<keyword evidence="11 17" id="KW-1133">Transmembrane helix</keyword>
<feature type="transmembrane region" description="Helical" evidence="17">
    <location>
        <begin position="216"/>
        <end position="235"/>
    </location>
</feature>
<evidence type="ECO:0000256" key="11">
    <source>
        <dbReference type="ARBA" id="ARBA00022989"/>
    </source>
</evidence>
<sequence>MLKLVLFLVFLSPICFINNIYWMVQMLLFLMSFIFLMMNNKMNYWSEISYFLGCDMLSYGLILLSLWICSLMLLASESVNKYNNYKNLFLLNILILLLLLILTFSSMNLFMFYLFFESSLIPTLFLILGWGYQPERLQAGVYLLFYTLLVSLPMLIGIFYLMNEVGSINFYLMNNYMFNYDLLYFCLLCAFLVKMPMFLVHLWLPKAHVEAPVSGSMILAGIMLKLGGYGLLRVVSFLQLMNLKYSFVWISISLVGGVLVSLICLRQTDLKSLIAYSSVAHMGIVLAGLLTMTYWGLSGSYTLMIAHGLCSSGLFCLANVSYERLGSRSLLINKGLLNFMPSMTLWWFLLSSANMAAPPTLNLLGEISLLNSIVSWSWLSMITLSFLSFFSAAYTLYLYSFSQHGKLFSGVYSFSGGKIREFLLMFLHWFPLNLLILKSDSCMLWL</sequence>
<feature type="transmembrane region" description="Helical" evidence="17">
    <location>
        <begin position="139"/>
        <end position="162"/>
    </location>
</feature>
<organism evidence="20">
    <name type="scientific">Drosophila guanche</name>
    <name type="common">Fruit fly</name>
    <dbReference type="NCBI Taxonomy" id="7266"/>
    <lineage>
        <taxon>Eukaryota</taxon>
        <taxon>Metazoa</taxon>
        <taxon>Ecdysozoa</taxon>
        <taxon>Arthropoda</taxon>
        <taxon>Hexapoda</taxon>
        <taxon>Insecta</taxon>
        <taxon>Pterygota</taxon>
        <taxon>Neoptera</taxon>
        <taxon>Endopterygota</taxon>
        <taxon>Diptera</taxon>
        <taxon>Brachycera</taxon>
        <taxon>Muscomorpha</taxon>
        <taxon>Ephydroidea</taxon>
        <taxon>Drosophilidae</taxon>
        <taxon>Drosophila</taxon>
        <taxon>Sophophora</taxon>
    </lineage>
</organism>
<feature type="transmembrane region" description="Helical" evidence="17">
    <location>
        <begin position="301"/>
        <end position="323"/>
    </location>
</feature>
<dbReference type="InterPro" id="IPR003918">
    <property type="entry name" value="NADH_UbQ_OxRdtase"/>
</dbReference>
<comment type="function">
    <text evidence="17">Core subunit of the mitochondrial membrane respiratory chain NADH dehydrogenase (Complex I) which catalyzes electron transfer from NADH through the respiratory chain, using ubiquinone as an electron acceptor. Essential for the catalytic activity and assembly of complex I.</text>
</comment>
<evidence type="ECO:0000256" key="10">
    <source>
        <dbReference type="ARBA" id="ARBA00022982"/>
    </source>
</evidence>
<reference evidence="20" key="1">
    <citation type="submission" date="2019-03" db="EMBL/GenBank/DDBJ databases">
        <title>Characterization of fifty-two mitochondrial genomes for the family Drosophilidae (Insecta: Diptera) and their phylogenetic implications.</title>
        <authorList>
            <person name="Qian Z.-Q."/>
            <person name="Liu L."/>
        </authorList>
    </citation>
    <scope>NUCLEOTIDE SEQUENCE</scope>
</reference>
<comment type="similarity">
    <text evidence="3 17">Belongs to the complex I subunit 4 family.</text>
</comment>
<dbReference type="PANTHER" id="PTHR43507:SF20">
    <property type="entry name" value="NADH-UBIQUINONE OXIDOREDUCTASE CHAIN 4"/>
    <property type="match status" value="1"/>
</dbReference>
<keyword evidence="7 17" id="KW-0679">Respiratory chain</keyword>
<dbReference type="InterPro" id="IPR001750">
    <property type="entry name" value="ND/Mrp_TM"/>
</dbReference>
<protein>
    <recommendedName>
        <fullName evidence="5 17">NADH-ubiquinone oxidoreductase chain 4</fullName>
        <ecNumber evidence="4 17">7.1.1.2</ecNumber>
    </recommendedName>
</protein>
<dbReference type="AlphaFoldDB" id="A0A8F4TKT6"/>
<evidence type="ECO:0000256" key="1">
    <source>
        <dbReference type="ARBA" id="ARBA00003257"/>
    </source>
</evidence>
<evidence type="ECO:0000256" key="2">
    <source>
        <dbReference type="ARBA" id="ARBA00004225"/>
    </source>
</evidence>
<evidence type="ECO:0000256" key="13">
    <source>
        <dbReference type="ARBA" id="ARBA00023075"/>
    </source>
</evidence>
<keyword evidence="15 17" id="KW-0472">Membrane</keyword>
<dbReference type="PRINTS" id="PR01437">
    <property type="entry name" value="NUOXDRDTASE4"/>
</dbReference>
<feature type="transmembrane region" description="Helical" evidence="17">
    <location>
        <begin position="56"/>
        <end position="75"/>
    </location>
</feature>
<evidence type="ECO:0000256" key="4">
    <source>
        <dbReference type="ARBA" id="ARBA00012944"/>
    </source>
</evidence>
<feature type="transmembrane region" description="Helical" evidence="17">
    <location>
        <begin position="273"/>
        <end position="295"/>
    </location>
</feature>
<feature type="transmembrane region" description="Helical" evidence="17">
    <location>
        <begin position="182"/>
        <end position="204"/>
    </location>
</feature>
<dbReference type="EMBL" id="MK659818">
    <property type="protein sequence ID" value="QXG19228.1"/>
    <property type="molecule type" value="Genomic_DNA"/>
</dbReference>
<dbReference type="InterPro" id="IPR000260">
    <property type="entry name" value="NADH4_N"/>
</dbReference>
<feature type="transmembrane region" description="Helical" evidence="17">
    <location>
        <begin position="7"/>
        <end position="36"/>
    </location>
</feature>
<feature type="transmembrane region" description="Helical" evidence="17">
    <location>
        <begin position="376"/>
        <end position="399"/>
    </location>
</feature>
<evidence type="ECO:0000256" key="16">
    <source>
        <dbReference type="ARBA" id="ARBA00049551"/>
    </source>
</evidence>
<feature type="transmembrane region" description="Helical" evidence="17">
    <location>
        <begin position="335"/>
        <end position="356"/>
    </location>
</feature>
<evidence type="ECO:0000256" key="9">
    <source>
        <dbReference type="ARBA" id="ARBA00022967"/>
    </source>
</evidence>
<gene>
    <name evidence="20" type="primary">ND4</name>
</gene>
<dbReference type="EC" id="7.1.1.2" evidence="4 17"/>
<dbReference type="GO" id="GO:0048039">
    <property type="term" value="F:ubiquinone binding"/>
    <property type="evidence" value="ECO:0007669"/>
    <property type="project" value="TreeGrafter"/>
</dbReference>
<evidence type="ECO:0000256" key="6">
    <source>
        <dbReference type="ARBA" id="ARBA00022448"/>
    </source>
</evidence>